<dbReference type="InterPro" id="IPR001783">
    <property type="entry name" value="Lumazine-bd"/>
</dbReference>
<comment type="pathway">
    <text evidence="3">Cofactor biosynthesis; riboflavin biosynthesis; riboflavin from 2-hydroxy-3-oxobutyl phosphate and 5-amino-6-(D-ribitylamino)uracil: step 2/2.</text>
</comment>
<dbReference type="SUPFAM" id="SSF63380">
    <property type="entry name" value="Riboflavin synthase domain-like"/>
    <property type="match status" value="2"/>
</dbReference>
<dbReference type="FunFam" id="2.40.30.20:FF:000004">
    <property type="entry name" value="Riboflavin synthase, alpha subunit"/>
    <property type="match status" value="1"/>
</dbReference>
<dbReference type="PROSITE" id="PS51177">
    <property type="entry name" value="LUMAZINE_BIND"/>
    <property type="match status" value="2"/>
</dbReference>
<evidence type="ECO:0000259" key="11">
    <source>
        <dbReference type="PROSITE" id="PS51177"/>
    </source>
</evidence>
<dbReference type="RefSeq" id="WP_119973359.1">
    <property type="nucleotide sequence ID" value="NZ_CP032416.1"/>
</dbReference>
<dbReference type="OrthoDB" id="9788537at2"/>
<keyword evidence="6" id="KW-0686">Riboflavin biosynthesis</keyword>
<dbReference type="InterPro" id="IPR023366">
    <property type="entry name" value="ATP_synth_asu-like_sf"/>
</dbReference>
<reference evidence="12 13" key="1">
    <citation type="journal article" date="2019" name="Int. J. Syst. Evol. Microbiol.">
        <title>Clostridium fermenticellae sp. nov., isolated from the mud in a fermentation cellar for the production of the Chinese liquor, baijiu.</title>
        <authorList>
            <person name="Xu P.X."/>
            <person name="Chai L.J."/>
            <person name="Qiu T."/>
            <person name="Zhang X.J."/>
            <person name="Lu Z.M."/>
            <person name="Xiao C."/>
            <person name="Wang S.T."/>
            <person name="Shen C.H."/>
            <person name="Shi J.S."/>
            <person name="Xu Z.H."/>
        </authorList>
    </citation>
    <scope>NUCLEOTIDE SEQUENCE [LARGE SCALE GENOMIC DNA]</scope>
    <source>
        <strain evidence="12 13">JN500901</strain>
    </source>
</reference>
<dbReference type="PANTHER" id="PTHR21098:SF12">
    <property type="entry name" value="RIBOFLAVIN SYNTHASE"/>
    <property type="match status" value="1"/>
</dbReference>
<dbReference type="EC" id="2.5.1.9" evidence="4 9"/>
<evidence type="ECO:0000256" key="10">
    <source>
        <dbReference type="PROSITE-ProRule" id="PRU00524"/>
    </source>
</evidence>
<evidence type="ECO:0000256" key="5">
    <source>
        <dbReference type="ARBA" id="ARBA00013950"/>
    </source>
</evidence>
<name>A0A386H5E1_9CLOT</name>
<sequence length="217" mass="23585">MFTGLIEEIGEVSGVFNGTKSARIVINANKILHDIKVGDSIAVNGVCLTVTDFSLNKFSADVMPETLRKSSLGKLKIGSKVNLERAMAACGRFGGHIVSGHIDGTGKVLRIEKEDTAIWISIGASLDLLKYIVLKGSITLDGVSLTAAYVDKNLFKVSIIPHTKEQTTLITKNIGDELNIECDVIAKYIEKLIKFDEKSTENNLSITEETLIRTGFI</sequence>
<proteinExistence type="predicted"/>
<dbReference type="Proteomes" id="UP000266301">
    <property type="component" value="Chromosome"/>
</dbReference>
<dbReference type="NCBIfam" id="TIGR00187">
    <property type="entry name" value="ribE"/>
    <property type="match status" value="1"/>
</dbReference>
<dbReference type="InterPro" id="IPR017938">
    <property type="entry name" value="Riboflavin_synthase-like_b-brl"/>
</dbReference>
<dbReference type="KEGG" id="cfer:D4Z93_10515"/>
<feature type="repeat" description="Lumazine-binding" evidence="10">
    <location>
        <begin position="97"/>
        <end position="193"/>
    </location>
</feature>
<comment type="function">
    <text evidence="2">Catalyzes the dismutation of two molecules of 6,7-dimethyl-8-ribityllumazine, resulting in the formation of riboflavin and 5-amino-6-(D-ribitylamino)uracil.</text>
</comment>
<dbReference type="GO" id="GO:0009231">
    <property type="term" value="P:riboflavin biosynthetic process"/>
    <property type="evidence" value="ECO:0007669"/>
    <property type="project" value="UniProtKB-KW"/>
</dbReference>
<dbReference type="PIRSF" id="PIRSF000498">
    <property type="entry name" value="Riboflavin_syn_A"/>
    <property type="match status" value="1"/>
</dbReference>
<evidence type="ECO:0000256" key="3">
    <source>
        <dbReference type="ARBA" id="ARBA00004887"/>
    </source>
</evidence>
<dbReference type="EMBL" id="CP032416">
    <property type="protein sequence ID" value="AYD40929.1"/>
    <property type="molecule type" value="Genomic_DNA"/>
</dbReference>
<dbReference type="Pfam" id="PF00677">
    <property type="entry name" value="Lum_binding"/>
    <property type="match status" value="2"/>
</dbReference>
<evidence type="ECO:0000256" key="8">
    <source>
        <dbReference type="ARBA" id="ARBA00022737"/>
    </source>
</evidence>
<evidence type="ECO:0000256" key="9">
    <source>
        <dbReference type="NCBIfam" id="TIGR00187"/>
    </source>
</evidence>
<gene>
    <name evidence="12" type="primary">ribE</name>
    <name evidence="12" type="ORF">D4Z93_10515</name>
</gene>
<keyword evidence="13" id="KW-1185">Reference proteome</keyword>
<feature type="domain" description="Lumazine-binding" evidence="11">
    <location>
        <begin position="1"/>
        <end position="96"/>
    </location>
</feature>
<keyword evidence="7 12" id="KW-0808">Transferase</keyword>
<feature type="repeat" description="Lumazine-binding" evidence="10">
    <location>
        <begin position="1"/>
        <end position="96"/>
    </location>
</feature>
<dbReference type="AlphaFoldDB" id="A0A386H5E1"/>
<dbReference type="InterPro" id="IPR026017">
    <property type="entry name" value="Lumazine-bd_dom"/>
</dbReference>
<evidence type="ECO:0000313" key="13">
    <source>
        <dbReference type="Proteomes" id="UP000266301"/>
    </source>
</evidence>
<comment type="catalytic activity">
    <reaction evidence="1">
        <text>2 6,7-dimethyl-8-(1-D-ribityl)lumazine + H(+) = 5-amino-6-(D-ribitylamino)uracil + riboflavin</text>
        <dbReference type="Rhea" id="RHEA:20772"/>
        <dbReference type="ChEBI" id="CHEBI:15378"/>
        <dbReference type="ChEBI" id="CHEBI:15934"/>
        <dbReference type="ChEBI" id="CHEBI:57986"/>
        <dbReference type="ChEBI" id="CHEBI:58201"/>
        <dbReference type="EC" id="2.5.1.9"/>
    </reaction>
</comment>
<evidence type="ECO:0000256" key="4">
    <source>
        <dbReference type="ARBA" id="ARBA00012827"/>
    </source>
</evidence>
<evidence type="ECO:0000256" key="7">
    <source>
        <dbReference type="ARBA" id="ARBA00022679"/>
    </source>
</evidence>
<accession>A0A386H5E1</accession>
<dbReference type="CDD" id="cd00402">
    <property type="entry name" value="Riboflavin_synthase_like"/>
    <property type="match status" value="1"/>
</dbReference>
<evidence type="ECO:0000256" key="2">
    <source>
        <dbReference type="ARBA" id="ARBA00002803"/>
    </source>
</evidence>
<organism evidence="12 13">
    <name type="scientific">Clostridium fermenticellae</name>
    <dbReference type="NCBI Taxonomy" id="2068654"/>
    <lineage>
        <taxon>Bacteria</taxon>
        <taxon>Bacillati</taxon>
        <taxon>Bacillota</taxon>
        <taxon>Clostridia</taxon>
        <taxon>Eubacteriales</taxon>
        <taxon>Clostridiaceae</taxon>
        <taxon>Clostridium</taxon>
    </lineage>
</organism>
<feature type="domain" description="Lumazine-binding" evidence="11">
    <location>
        <begin position="97"/>
        <end position="193"/>
    </location>
</feature>
<evidence type="ECO:0000313" key="12">
    <source>
        <dbReference type="EMBL" id="AYD40929.1"/>
    </source>
</evidence>
<dbReference type="PANTHER" id="PTHR21098">
    <property type="entry name" value="RIBOFLAVIN SYNTHASE ALPHA CHAIN"/>
    <property type="match status" value="1"/>
</dbReference>
<dbReference type="GO" id="GO:0004746">
    <property type="term" value="F:riboflavin synthase activity"/>
    <property type="evidence" value="ECO:0007669"/>
    <property type="project" value="UniProtKB-UniRule"/>
</dbReference>
<evidence type="ECO:0000256" key="1">
    <source>
        <dbReference type="ARBA" id="ARBA00000968"/>
    </source>
</evidence>
<dbReference type="FunFam" id="2.40.30.20:FF:000014">
    <property type="entry name" value="Riboflavin synthase, alpha subunit"/>
    <property type="match status" value="1"/>
</dbReference>
<dbReference type="NCBIfam" id="NF006767">
    <property type="entry name" value="PRK09289.1"/>
    <property type="match status" value="1"/>
</dbReference>
<keyword evidence="8" id="KW-0677">Repeat</keyword>
<evidence type="ECO:0000256" key="6">
    <source>
        <dbReference type="ARBA" id="ARBA00022619"/>
    </source>
</evidence>
<dbReference type="Gene3D" id="2.40.30.20">
    <property type="match status" value="2"/>
</dbReference>
<protein>
    <recommendedName>
        <fullName evidence="5 9">Riboflavin synthase</fullName>
        <ecNumber evidence="4 9">2.5.1.9</ecNumber>
    </recommendedName>
</protein>
<dbReference type="NCBIfam" id="NF009566">
    <property type="entry name" value="PRK13020.1"/>
    <property type="match status" value="1"/>
</dbReference>